<keyword evidence="3" id="KW-1185">Reference proteome</keyword>
<dbReference type="RefSeq" id="WP_168219132.1">
    <property type="nucleotide sequence ID" value="NZ_CP042425.1"/>
</dbReference>
<evidence type="ECO:0000256" key="1">
    <source>
        <dbReference type="SAM" id="MobiDB-lite"/>
    </source>
</evidence>
<proteinExistence type="predicted"/>
<organism evidence="2 3">
    <name type="scientific">Limnoglobus roseus</name>
    <dbReference type="NCBI Taxonomy" id="2598579"/>
    <lineage>
        <taxon>Bacteria</taxon>
        <taxon>Pseudomonadati</taxon>
        <taxon>Planctomycetota</taxon>
        <taxon>Planctomycetia</taxon>
        <taxon>Gemmatales</taxon>
        <taxon>Gemmataceae</taxon>
        <taxon>Limnoglobus</taxon>
    </lineage>
</organism>
<protein>
    <submittedName>
        <fullName evidence="2">Uncharacterized protein</fullName>
    </submittedName>
</protein>
<dbReference type="AlphaFoldDB" id="A0A5C1AJW2"/>
<feature type="region of interest" description="Disordered" evidence="1">
    <location>
        <begin position="34"/>
        <end position="57"/>
    </location>
</feature>
<evidence type="ECO:0000313" key="2">
    <source>
        <dbReference type="EMBL" id="QEL17434.1"/>
    </source>
</evidence>
<reference evidence="3" key="1">
    <citation type="submission" date="2019-08" db="EMBL/GenBank/DDBJ databases">
        <title>Limnoglobus roseus gen. nov., sp. nov., a novel freshwater planctomycete with a giant genome from the family Gemmataceae.</title>
        <authorList>
            <person name="Kulichevskaya I.S."/>
            <person name="Naumoff D.G."/>
            <person name="Miroshnikov K."/>
            <person name="Ivanova A."/>
            <person name="Philippov D.A."/>
            <person name="Hakobyan A."/>
            <person name="Rijpstra I.C."/>
            <person name="Sinninghe Damste J.S."/>
            <person name="Liesack W."/>
            <person name="Dedysh S.N."/>
        </authorList>
    </citation>
    <scope>NUCLEOTIDE SEQUENCE [LARGE SCALE GENOMIC DNA]</scope>
    <source>
        <strain evidence="3">PX52</strain>
    </source>
</reference>
<accession>A0A5C1AJW2</accession>
<dbReference type="Proteomes" id="UP000324974">
    <property type="component" value="Chromosome"/>
</dbReference>
<dbReference type="EMBL" id="CP042425">
    <property type="protein sequence ID" value="QEL17434.1"/>
    <property type="molecule type" value="Genomic_DNA"/>
</dbReference>
<sequence>MRRTIVLLLALVVGCTERRLPDPDEVPPALVAQREAQARQEAERVREAARARQPGFE</sequence>
<feature type="compositionally biased region" description="Basic and acidic residues" evidence="1">
    <location>
        <begin position="36"/>
        <end position="50"/>
    </location>
</feature>
<evidence type="ECO:0000313" key="3">
    <source>
        <dbReference type="Proteomes" id="UP000324974"/>
    </source>
</evidence>
<gene>
    <name evidence="2" type="ORF">PX52LOC_04423</name>
</gene>
<dbReference type="PROSITE" id="PS51257">
    <property type="entry name" value="PROKAR_LIPOPROTEIN"/>
    <property type="match status" value="1"/>
</dbReference>
<dbReference type="KEGG" id="lrs:PX52LOC_04423"/>
<name>A0A5C1AJW2_9BACT</name>